<protein>
    <submittedName>
        <fullName evidence="2">Uncharacterized protein</fullName>
    </submittedName>
</protein>
<feature type="compositionally biased region" description="Low complexity" evidence="1">
    <location>
        <begin position="23"/>
        <end position="47"/>
    </location>
</feature>
<gene>
    <name evidence="2" type="ORF">DB88DRAFT_484796</name>
</gene>
<reference evidence="2" key="1">
    <citation type="submission" date="2023-02" db="EMBL/GenBank/DDBJ databases">
        <title>Identification and recombinant expression of a fungal hydrolase from Papiliotrema laurentii that hydrolyzes apple cutin and clears colloidal polyester polyurethane.</title>
        <authorList>
            <consortium name="DOE Joint Genome Institute"/>
            <person name="Roman V.A."/>
            <person name="Bojanowski C."/>
            <person name="Crable B.R."/>
            <person name="Wagner D.N."/>
            <person name="Hung C.S."/>
            <person name="Nadeau L.J."/>
            <person name="Schratz L."/>
            <person name="Haridas S."/>
            <person name="Pangilinan J."/>
            <person name="Lipzen A."/>
            <person name="Na H."/>
            <person name="Yan M."/>
            <person name="Ng V."/>
            <person name="Grigoriev I.V."/>
            <person name="Spatafora J.W."/>
            <person name="Barlow D."/>
            <person name="Biffinger J."/>
            <person name="Kelley-Loughnane N."/>
            <person name="Varaljay V.A."/>
            <person name="Crookes-Goodson W.J."/>
        </authorList>
    </citation>
    <scope>NUCLEOTIDE SEQUENCE</scope>
    <source>
        <strain evidence="2">5307AH</strain>
    </source>
</reference>
<keyword evidence="3" id="KW-1185">Reference proteome</keyword>
<sequence>MGLEAKADRSHTSLEITTLSDYPSSTPSESAESSSTTPRPSMTPKPTESAVAAITTERAVPAEPAMPPTKATMAATVSTAGTDSRMTTKTSRGTCVCRMTPMASIEPSPPSVDGSGLTIPRARDVPPFPGGRGFGSSPNVQTYLVLLLLPLHLRIDRLSMRSRTDRGIQRMLWAVVFRVIGREGGRVVAFPLCEWDMRQRHRWRRQFLPPTNTHPTAVSEQSNGIRLPICASTGLRKVKTYSWC</sequence>
<feature type="compositionally biased region" description="Basic and acidic residues" evidence="1">
    <location>
        <begin position="1"/>
        <end position="12"/>
    </location>
</feature>
<feature type="region of interest" description="Disordered" evidence="1">
    <location>
        <begin position="1"/>
        <end position="50"/>
    </location>
</feature>
<evidence type="ECO:0000313" key="3">
    <source>
        <dbReference type="Proteomes" id="UP001182556"/>
    </source>
</evidence>
<feature type="compositionally biased region" description="Polar residues" evidence="1">
    <location>
        <begin position="13"/>
        <end position="22"/>
    </location>
</feature>
<evidence type="ECO:0000313" key="2">
    <source>
        <dbReference type="EMBL" id="KAK1925695.1"/>
    </source>
</evidence>
<organism evidence="2 3">
    <name type="scientific">Papiliotrema laurentii</name>
    <name type="common">Cryptococcus laurentii</name>
    <dbReference type="NCBI Taxonomy" id="5418"/>
    <lineage>
        <taxon>Eukaryota</taxon>
        <taxon>Fungi</taxon>
        <taxon>Dikarya</taxon>
        <taxon>Basidiomycota</taxon>
        <taxon>Agaricomycotina</taxon>
        <taxon>Tremellomycetes</taxon>
        <taxon>Tremellales</taxon>
        <taxon>Rhynchogastremaceae</taxon>
        <taxon>Papiliotrema</taxon>
    </lineage>
</organism>
<evidence type="ECO:0000256" key="1">
    <source>
        <dbReference type="SAM" id="MobiDB-lite"/>
    </source>
</evidence>
<dbReference type="Proteomes" id="UP001182556">
    <property type="component" value="Unassembled WGS sequence"/>
</dbReference>
<dbReference type="EMBL" id="JAODAN010000003">
    <property type="protein sequence ID" value="KAK1925695.1"/>
    <property type="molecule type" value="Genomic_DNA"/>
</dbReference>
<name>A0AAD9FT10_PAPLA</name>
<comment type="caution">
    <text evidence="2">The sequence shown here is derived from an EMBL/GenBank/DDBJ whole genome shotgun (WGS) entry which is preliminary data.</text>
</comment>
<proteinExistence type="predicted"/>
<accession>A0AAD9FT10</accession>
<dbReference type="AlphaFoldDB" id="A0AAD9FT10"/>